<protein>
    <submittedName>
        <fullName evidence="6">DNA-binding MarR family transcriptional regulator</fullName>
    </submittedName>
</protein>
<evidence type="ECO:0000256" key="3">
    <source>
        <dbReference type="ARBA" id="ARBA00023163"/>
    </source>
</evidence>
<keyword evidence="3" id="KW-0804">Transcription</keyword>
<feature type="region of interest" description="Disordered" evidence="4">
    <location>
        <begin position="1"/>
        <end position="32"/>
    </location>
</feature>
<dbReference type="PRINTS" id="PR00598">
    <property type="entry name" value="HTHMARR"/>
</dbReference>
<reference evidence="6 7" key="1">
    <citation type="submission" date="2020-08" db="EMBL/GenBank/DDBJ databases">
        <title>Sequencing the genomes of 1000 actinobacteria strains.</title>
        <authorList>
            <person name="Klenk H.-P."/>
        </authorList>
    </citation>
    <scope>NUCLEOTIDE SEQUENCE [LARGE SCALE GENOMIC DNA]</scope>
    <source>
        <strain evidence="6 7">DSM 45809</strain>
    </source>
</reference>
<dbReference type="PANTHER" id="PTHR42756">
    <property type="entry name" value="TRANSCRIPTIONAL REGULATOR, MARR"/>
    <property type="match status" value="1"/>
</dbReference>
<dbReference type="AlphaFoldDB" id="A0A7W7GRY3"/>
<dbReference type="PANTHER" id="PTHR42756:SF1">
    <property type="entry name" value="TRANSCRIPTIONAL REPRESSOR OF EMRAB OPERON"/>
    <property type="match status" value="1"/>
</dbReference>
<dbReference type="InterPro" id="IPR036390">
    <property type="entry name" value="WH_DNA-bd_sf"/>
</dbReference>
<accession>A0A7W7GRY3</accession>
<dbReference type="Proteomes" id="UP000546162">
    <property type="component" value="Unassembled WGS sequence"/>
</dbReference>
<dbReference type="InterPro" id="IPR036388">
    <property type="entry name" value="WH-like_DNA-bd_sf"/>
</dbReference>
<organism evidence="6 7">
    <name type="scientific">Actinoplanes octamycinicus</name>
    <dbReference type="NCBI Taxonomy" id="135948"/>
    <lineage>
        <taxon>Bacteria</taxon>
        <taxon>Bacillati</taxon>
        <taxon>Actinomycetota</taxon>
        <taxon>Actinomycetes</taxon>
        <taxon>Micromonosporales</taxon>
        <taxon>Micromonosporaceae</taxon>
        <taxon>Actinoplanes</taxon>
    </lineage>
</organism>
<evidence type="ECO:0000259" key="5">
    <source>
        <dbReference type="PROSITE" id="PS50995"/>
    </source>
</evidence>
<comment type="caution">
    <text evidence="6">The sequence shown here is derived from an EMBL/GenBank/DDBJ whole genome shotgun (WGS) entry which is preliminary data.</text>
</comment>
<feature type="compositionally biased region" description="Gly residues" evidence="4">
    <location>
        <begin position="1"/>
        <end position="11"/>
    </location>
</feature>
<evidence type="ECO:0000313" key="7">
    <source>
        <dbReference type="Proteomes" id="UP000546162"/>
    </source>
</evidence>
<evidence type="ECO:0000256" key="1">
    <source>
        <dbReference type="ARBA" id="ARBA00023015"/>
    </source>
</evidence>
<evidence type="ECO:0000256" key="4">
    <source>
        <dbReference type="SAM" id="MobiDB-lite"/>
    </source>
</evidence>
<dbReference type="EMBL" id="JACHNB010000001">
    <property type="protein sequence ID" value="MBB4737199.1"/>
    <property type="molecule type" value="Genomic_DNA"/>
</dbReference>
<keyword evidence="7" id="KW-1185">Reference proteome</keyword>
<evidence type="ECO:0000256" key="2">
    <source>
        <dbReference type="ARBA" id="ARBA00023125"/>
    </source>
</evidence>
<sequence>MVFDGGPAGLGRDGRDARPPEGEAGRTGGRERTPLVQSVIGWTHTGHQHVTKERALSEKEKLIAEIMGAQVRLQHLFADDRSDPLFSSHLTMSQLKILLLLSRHGTLAGGELARLVGVGAAALSGMIDRLVVQNLVTRTEDVHDRRVRRIGLTKAGTELIDGIITAGMAKHRQLLSRLTAEELTVVSHAMEILVREAAASQADGPDRETGSGQV</sequence>
<dbReference type="GO" id="GO:0003700">
    <property type="term" value="F:DNA-binding transcription factor activity"/>
    <property type="evidence" value="ECO:0007669"/>
    <property type="project" value="InterPro"/>
</dbReference>
<dbReference type="PROSITE" id="PS50995">
    <property type="entry name" value="HTH_MARR_2"/>
    <property type="match status" value="1"/>
</dbReference>
<gene>
    <name evidence="6" type="ORF">BJY16_000658</name>
</gene>
<dbReference type="InterPro" id="IPR000835">
    <property type="entry name" value="HTH_MarR-typ"/>
</dbReference>
<dbReference type="Pfam" id="PF01047">
    <property type="entry name" value="MarR"/>
    <property type="match status" value="1"/>
</dbReference>
<dbReference type="SUPFAM" id="SSF46785">
    <property type="entry name" value="Winged helix' DNA-binding domain"/>
    <property type="match status" value="1"/>
</dbReference>
<feature type="compositionally biased region" description="Basic and acidic residues" evidence="4">
    <location>
        <begin position="12"/>
        <end position="32"/>
    </location>
</feature>
<name>A0A7W7GRY3_9ACTN</name>
<feature type="domain" description="HTH marR-type" evidence="5">
    <location>
        <begin position="59"/>
        <end position="195"/>
    </location>
</feature>
<dbReference type="GO" id="GO:0003677">
    <property type="term" value="F:DNA binding"/>
    <property type="evidence" value="ECO:0007669"/>
    <property type="project" value="UniProtKB-KW"/>
</dbReference>
<evidence type="ECO:0000313" key="6">
    <source>
        <dbReference type="EMBL" id="MBB4737199.1"/>
    </source>
</evidence>
<dbReference type="SMART" id="SM00347">
    <property type="entry name" value="HTH_MARR"/>
    <property type="match status" value="1"/>
</dbReference>
<keyword evidence="1" id="KW-0805">Transcription regulation</keyword>
<keyword evidence="2 6" id="KW-0238">DNA-binding</keyword>
<proteinExistence type="predicted"/>
<dbReference type="Gene3D" id="1.10.10.10">
    <property type="entry name" value="Winged helix-like DNA-binding domain superfamily/Winged helix DNA-binding domain"/>
    <property type="match status" value="1"/>
</dbReference>
<dbReference type="RefSeq" id="WP_185037642.1">
    <property type="nucleotide sequence ID" value="NZ_BAABFG010000005.1"/>
</dbReference>